<accession>A0A4Y6V5B8</accession>
<dbReference type="AlphaFoldDB" id="A0A4Y6V5B8"/>
<dbReference type="RefSeq" id="WP_141492388.1">
    <property type="nucleotide sequence ID" value="NZ_CP032485.1"/>
</dbReference>
<dbReference type="OrthoDB" id="9810376at2"/>
<feature type="compositionally biased region" description="Pro residues" evidence="1">
    <location>
        <begin position="181"/>
        <end position="210"/>
    </location>
</feature>
<feature type="chain" id="PRO_5021399816" evidence="2">
    <location>
        <begin position="23"/>
        <end position="216"/>
    </location>
</feature>
<protein>
    <submittedName>
        <fullName evidence="3">DUF2155 domain-containing protein</fullName>
    </submittedName>
</protein>
<evidence type="ECO:0000313" key="3">
    <source>
        <dbReference type="EMBL" id="QDH24544.1"/>
    </source>
</evidence>
<evidence type="ECO:0000313" key="4">
    <source>
        <dbReference type="Proteomes" id="UP000317214"/>
    </source>
</evidence>
<dbReference type="EMBL" id="CP032485">
    <property type="protein sequence ID" value="QDH24544.1"/>
    <property type="molecule type" value="Genomic_DNA"/>
</dbReference>
<gene>
    <name evidence="3" type="ORF">D5366_04030</name>
</gene>
<keyword evidence="4" id="KW-1185">Reference proteome</keyword>
<dbReference type="Proteomes" id="UP000317214">
    <property type="component" value="Chromosome"/>
</dbReference>
<sequence>MMRRSLISLGVIACCTLPKAWGAVGITPPQMYAPQTWQGRSNAVLHVMNRLDAHLETISVPVGSSTTFRTLSISVDACVSRPPSLAADSGALLHLKDTGDATRPAFDGWMLANEPGLAVYGSPLYDVRVVSCDGQMVEPNPGPLPEAKKPVLSGAEAQDATGDGSGGSPIPLAPDAGAPIPLAPPSTAPTPLAPPPPKATAPQNLPPPEATDPGLE</sequence>
<keyword evidence="2" id="KW-0732">Signal</keyword>
<evidence type="ECO:0000256" key="1">
    <source>
        <dbReference type="SAM" id="MobiDB-lite"/>
    </source>
</evidence>
<proteinExistence type="predicted"/>
<dbReference type="Pfam" id="PF09923">
    <property type="entry name" value="DUF2155"/>
    <property type="match status" value="1"/>
</dbReference>
<name>A0A4Y6V5B8_9PROT</name>
<organism evidence="3 4">
    <name type="scientific">Neokomagataea tanensis</name>
    <dbReference type="NCBI Taxonomy" id="661191"/>
    <lineage>
        <taxon>Bacteria</taxon>
        <taxon>Pseudomonadati</taxon>
        <taxon>Pseudomonadota</taxon>
        <taxon>Alphaproteobacteria</taxon>
        <taxon>Acetobacterales</taxon>
        <taxon>Acetobacteraceae</taxon>
        <taxon>Neokomagataea</taxon>
    </lineage>
</organism>
<feature type="region of interest" description="Disordered" evidence="1">
    <location>
        <begin position="136"/>
        <end position="216"/>
    </location>
</feature>
<dbReference type="InterPro" id="IPR019225">
    <property type="entry name" value="DUF2155"/>
</dbReference>
<reference evidence="3 4" key="1">
    <citation type="submission" date="2018-09" db="EMBL/GenBank/DDBJ databases">
        <title>The complete genome sequence of Neokomagataea tanensis NBRC 106556(T).</title>
        <authorList>
            <person name="Chua K.-O."/>
            <person name="See-Too W.-S."/>
            <person name="Hong K.-W."/>
            <person name="Yin W.-F."/>
            <person name="Chan K.-G."/>
        </authorList>
    </citation>
    <scope>NUCLEOTIDE SEQUENCE [LARGE SCALE GENOMIC DNA]</scope>
    <source>
        <strain evidence="4">AH13 \ NBRC 106556</strain>
    </source>
</reference>
<feature type="signal peptide" evidence="2">
    <location>
        <begin position="1"/>
        <end position="22"/>
    </location>
</feature>
<dbReference type="KEGG" id="ntn:D5366_04030"/>
<evidence type="ECO:0000256" key="2">
    <source>
        <dbReference type="SAM" id="SignalP"/>
    </source>
</evidence>